<organism evidence="2 3">
    <name type="scientific">Asanoa ferruginea</name>
    <dbReference type="NCBI Taxonomy" id="53367"/>
    <lineage>
        <taxon>Bacteria</taxon>
        <taxon>Bacillati</taxon>
        <taxon>Actinomycetota</taxon>
        <taxon>Actinomycetes</taxon>
        <taxon>Micromonosporales</taxon>
        <taxon>Micromonosporaceae</taxon>
        <taxon>Asanoa</taxon>
    </lineage>
</organism>
<keyword evidence="1" id="KW-0812">Transmembrane</keyword>
<dbReference type="EMBL" id="QUMQ01000001">
    <property type="protein sequence ID" value="REF98526.1"/>
    <property type="molecule type" value="Genomic_DNA"/>
</dbReference>
<evidence type="ECO:0000313" key="2">
    <source>
        <dbReference type="EMBL" id="REF98526.1"/>
    </source>
</evidence>
<keyword evidence="3" id="KW-1185">Reference proteome</keyword>
<keyword evidence="1" id="KW-1133">Transmembrane helix</keyword>
<dbReference type="AlphaFoldDB" id="A0A3D9ZMC3"/>
<evidence type="ECO:0000313" key="3">
    <source>
        <dbReference type="Proteomes" id="UP000256913"/>
    </source>
</evidence>
<feature type="transmembrane region" description="Helical" evidence="1">
    <location>
        <begin position="110"/>
        <end position="129"/>
    </location>
</feature>
<feature type="transmembrane region" description="Helical" evidence="1">
    <location>
        <begin position="166"/>
        <end position="183"/>
    </location>
</feature>
<gene>
    <name evidence="2" type="ORF">DFJ67_4544</name>
</gene>
<accession>A0A3D9ZMC3</accession>
<feature type="transmembrane region" description="Helical" evidence="1">
    <location>
        <begin position="189"/>
        <end position="207"/>
    </location>
</feature>
<dbReference type="RefSeq" id="WP_116069799.1">
    <property type="nucleotide sequence ID" value="NZ_BONB01000120.1"/>
</dbReference>
<name>A0A3D9ZMC3_9ACTN</name>
<feature type="transmembrane region" description="Helical" evidence="1">
    <location>
        <begin position="72"/>
        <end position="90"/>
    </location>
</feature>
<dbReference type="OrthoDB" id="3240366at2"/>
<reference evidence="2 3" key="1">
    <citation type="submission" date="2018-08" db="EMBL/GenBank/DDBJ databases">
        <title>Sequencing the genomes of 1000 actinobacteria strains.</title>
        <authorList>
            <person name="Klenk H.-P."/>
        </authorList>
    </citation>
    <scope>NUCLEOTIDE SEQUENCE [LARGE SCALE GENOMIC DNA]</scope>
    <source>
        <strain evidence="2 3">DSM 44099</strain>
    </source>
</reference>
<feature type="transmembrane region" description="Helical" evidence="1">
    <location>
        <begin position="141"/>
        <end position="161"/>
    </location>
</feature>
<dbReference type="Proteomes" id="UP000256913">
    <property type="component" value="Unassembled WGS sequence"/>
</dbReference>
<comment type="caution">
    <text evidence="2">The sequence shown here is derived from an EMBL/GenBank/DDBJ whole genome shotgun (WGS) entry which is preliminary data.</text>
</comment>
<keyword evidence="1" id="KW-0472">Membrane</keyword>
<sequence>MSESFVDNDQPPGDPAEALKLIEEQRAAVMRRIYVDDRWWYWPWGFAWLIGFGLLFLRFGPDDRVFVRMPEWLPVAVLVALLAVASVISAMTGTRASGAVTGESSRRGAYYGWSWFIAFAAVTVIMVRISDALPDNLVTLVWAATTVGLTGALHMAGGAIWLSRPLFILGVWISVVNVTGVLAGPGWQSLIMCVAAGGGMIVFGAITSRWRRGRRGSA</sequence>
<proteinExistence type="predicted"/>
<protein>
    <submittedName>
        <fullName evidence="2">Uncharacterized protein</fullName>
    </submittedName>
</protein>
<evidence type="ECO:0000256" key="1">
    <source>
        <dbReference type="SAM" id="Phobius"/>
    </source>
</evidence>
<feature type="transmembrane region" description="Helical" evidence="1">
    <location>
        <begin position="39"/>
        <end position="60"/>
    </location>
</feature>